<dbReference type="InterPro" id="IPR003690">
    <property type="entry name" value="MTERF"/>
</dbReference>
<dbReference type="InterPro" id="IPR038538">
    <property type="entry name" value="MTERF_sf"/>
</dbReference>
<name>A0AAN9P9T7_CROPI</name>
<dbReference type="Proteomes" id="UP001372338">
    <property type="component" value="Unassembled WGS sequence"/>
</dbReference>
<keyword evidence="2" id="KW-0805">Transcription regulation</keyword>
<dbReference type="PANTHER" id="PTHR13068">
    <property type="entry name" value="CGI-12 PROTEIN-RELATED"/>
    <property type="match status" value="1"/>
</dbReference>
<proteinExistence type="inferred from homology"/>
<dbReference type="Pfam" id="PF02536">
    <property type="entry name" value="mTERF"/>
    <property type="match status" value="2"/>
</dbReference>
<dbReference type="FunFam" id="1.25.70.10:FF:000001">
    <property type="entry name" value="Mitochondrial transcription termination factor-like"/>
    <property type="match status" value="1"/>
</dbReference>
<evidence type="ECO:0000256" key="3">
    <source>
        <dbReference type="ARBA" id="ARBA00022946"/>
    </source>
</evidence>
<evidence type="ECO:0000256" key="2">
    <source>
        <dbReference type="ARBA" id="ARBA00022472"/>
    </source>
</evidence>
<dbReference type="GO" id="GO:0003676">
    <property type="term" value="F:nucleic acid binding"/>
    <property type="evidence" value="ECO:0007669"/>
    <property type="project" value="InterPro"/>
</dbReference>
<accession>A0AAN9P9T7</accession>
<keyword evidence="2" id="KW-0806">Transcription termination</keyword>
<reference evidence="4 5" key="1">
    <citation type="submission" date="2024-01" db="EMBL/GenBank/DDBJ databases">
        <title>The genomes of 5 underutilized Papilionoideae crops provide insights into root nodulation and disease resistanc.</title>
        <authorList>
            <person name="Yuan L."/>
        </authorList>
    </citation>
    <scope>NUCLEOTIDE SEQUENCE [LARGE SCALE GENOMIC DNA]</scope>
    <source>
        <strain evidence="4">ZHUSHIDOU_FW_LH</strain>
        <tissue evidence="4">Leaf</tissue>
    </source>
</reference>
<organism evidence="4 5">
    <name type="scientific">Crotalaria pallida</name>
    <name type="common">Smooth rattlebox</name>
    <name type="synonym">Crotalaria striata</name>
    <dbReference type="NCBI Taxonomy" id="3830"/>
    <lineage>
        <taxon>Eukaryota</taxon>
        <taxon>Viridiplantae</taxon>
        <taxon>Streptophyta</taxon>
        <taxon>Embryophyta</taxon>
        <taxon>Tracheophyta</taxon>
        <taxon>Spermatophyta</taxon>
        <taxon>Magnoliopsida</taxon>
        <taxon>eudicotyledons</taxon>
        <taxon>Gunneridae</taxon>
        <taxon>Pentapetalae</taxon>
        <taxon>rosids</taxon>
        <taxon>fabids</taxon>
        <taxon>Fabales</taxon>
        <taxon>Fabaceae</taxon>
        <taxon>Papilionoideae</taxon>
        <taxon>50 kb inversion clade</taxon>
        <taxon>genistoids sensu lato</taxon>
        <taxon>core genistoids</taxon>
        <taxon>Crotalarieae</taxon>
        <taxon>Crotalaria</taxon>
    </lineage>
</organism>
<gene>
    <name evidence="4" type="ORF">RIF29_04015</name>
</gene>
<evidence type="ECO:0000313" key="5">
    <source>
        <dbReference type="Proteomes" id="UP001372338"/>
    </source>
</evidence>
<comment type="caution">
    <text evidence="4">The sequence shown here is derived from an EMBL/GenBank/DDBJ whole genome shotgun (WGS) entry which is preliminary data.</text>
</comment>
<dbReference type="PANTHER" id="PTHR13068:SF91">
    <property type="entry name" value="TRANSCRIPTION TERMINATION FACTOR FAMILY PROTEIN"/>
    <property type="match status" value="1"/>
</dbReference>
<dbReference type="EMBL" id="JAYWIO010000001">
    <property type="protein sequence ID" value="KAK7289952.1"/>
    <property type="molecule type" value="Genomic_DNA"/>
</dbReference>
<keyword evidence="2" id="KW-0804">Transcription</keyword>
<evidence type="ECO:0000256" key="1">
    <source>
        <dbReference type="ARBA" id="ARBA00007692"/>
    </source>
</evidence>
<dbReference type="AlphaFoldDB" id="A0AAN9P9T7"/>
<comment type="similarity">
    <text evidence="1">Belongs to the mTERF family.</text>
</comment>
<dbReference type="GO" id="GO:0006353">
    <property type="term" value="P:DNA-templated transcription termination"/>
    <property type="evidence" value="ECO:0007669"/>
    <property type="project" value="UniProtKB-KW"/>
</dbReference>
<keyword evidence="5" id="KW-1185">Reference proteome</keyword>
<keyword evidence="3" id="KW-0809">Transit peptide</keyword>
<dbReference type="SMART" id="SM00733">
    <property type="entry name" value="Mterf"/>
    <property type="match status" value="6"/>
</dbReference>
<sequence>MLKALLTRNHPIGISTTSPTPFSLQKFLTTATPTSDPSYSFGVSYLINNFGFSPESALGASNYVRFKTPQQPHSVLAFFRNHGFSDSHLYTIIRKEPWLLSCDTHKRLLPKFQFLASKGASTSDIVRTVMGSPRFLKSSLEDCIIPSYASVNRFLQSDRETLALIIRCPSLLYCGHVASNIRMLVDNGVAGSNVCRILRLRPYVLCSNALAKTVTEIKSLGFDPSKVYFADAMLAKRVLSESKRREKIDAFKRWGWSEEKISEAFRKQPTCMLASSEKIDRVMRFWVNELGWDSSLLVQVPGIFGYSLEKRIIPRASVVHYLLSKGLRKKHYSLLTPFFMSEKLFLQKFVTCFDEQETSQLLKLYQEKMDIEGDSENGGMMCSSNI</sequence>
<evidence type="ECO:0008006" key="6">
    <source>
        <dbReference type="Google" id="ProtNLM"/>
    </source>
</evidence>
<protein>
    <recommendedName>
        <fullName evidence="6">mTERF protein</fullName>
    </recommendedName>
</protein>
<evidence type="ECO:0000313" key="4">
    <source>
        <dbReference type="EMBL" id="KAK7289952.1"/>
    </source>
</evidence>
<dbReference type="Gene3D" id="1.25.70.10">
    <property type="entry name" value="Transcription termination factor 3, mitochondrial"/>
    <property type="match status" value="2"/>
</dbReference>